<dbReference type="RefSeq" id="XP_001030476.2">
    <property type="nucleotide sequence ID" value="XM_001030476.2"/>
</dbReference>
<protein>
    <submittedName>
        <fullName evidence="2">AMP-binding enzyme family protein, putative</fullName>
    </submittedName>
</protein>
<name>Q22BZ6_TETTS</name>
<dbReference type="GeneID" id="7842609"/>
<keyword evidence="3" id="KW-1185">Reference proteome</keyword>
<accession>Q22BZ6</accession>
<sequence length="674" mass="78629">MIELLKYFDIFSQPIQFNGDSSQKKKTSLGITLSFFIFVSTLFYFTYLSQLYFSNQIDPKFRSQNFVTNDVVNITLSDDTFGFQLAPQFGQNLIQEQDSKNKTYIVFLAFYQQRNSSTFKSQQLDVVKCQNPELEGFYCIDFSRAPNLNITISHRKSLFSELIIYPYRCQDTDNLKQFVPDNCADPYEIESYLSSLHNTLNFKIQVSQINITSKQVEVSYVNNRLPALGNFITLAELKMKKQITSVKEGFFIQSESIFSSPITAQFASSSLDYKSYVKQTGQKMISIVVVDADENVEYSFVQYPPYTEVLALCNSFFSLLMILGVICKMAALRIIRQDIFLLFLQNTYLETYQKILKNCKLIEFKNDIQPIQRSKSIFLDENEATESDQKIQIPIFKELKSLSVFKQGFSIDQKQGSSPQQNLSILDNQSSISQSNVLFQTNLDQSDIKNKINRDSPLLNVKKNILKRNFINQSQNQKVKKLQDNSFYQKSQSQNLKQELVEDANKNNTYIHTIKQMLLSFQNNSIKHKVQNLLFKTRLFSRNKFLESQGLNKQMVEKIEKEVLSSQDFYKVYKDILFLKKAIMILFSKDQLAALKLVGYSHEFLGFNLDREINQTLLNDRFQKSYLEQQFVIQQYEELQSQQVNLFLQRYQKQQNLSQIDKRIYSSMCINQIV</sequence>
<keyword evidence="1" id="KW-0472">Membrane</keyword>
<evidence type="ECO:0000313" key="2">
    <source>
        <dbReference type="EMBL" id="EAR82813.2"/>
    </source>
</evidence>
<dbReference type="HOGENOM" id="CLU_250550_0_0_1"/>
<dbReference type="EMBL" id="GG662684">
    <property type="protein sequence ID" value="EAR82813.2"/>
    <property type="molecule type" value="Genomic_DNA"/>
</dbReference>
<evidence type="ECO:0000313" key="3">
    <source>
        <dbReference type="Proteomes" id="UP000009168"/>
    </source>
</evidence>
<dbReference type="Proteomes" id="UP000009168">
    <property type="component" value="Unassembled WGS sequence"/>
</dbReference>
<gene>
    <name evidence="2" type="ORF">TTHERM_01081730</name>
</gene>
<dbReference type="InParanoid" id="Q22BZ6"/>
<feature type="transmembrane region" description="Helical" evidence="1">
    <location>
        <begin position="31"/>
        <end position="53"/>
    </location>
</feature>
<dbReference type="KEGG" id="tet:TTHERM_01081730"/>
<keyword evidence="1" id="KW-1133">Transmembrane helix</keyword>
<evidence type="ECO:0000256" key="1">
    <source>
        <dbReference type="SAM" id="Phobius"/>
    </source>
</evidence>
<feature type="transmembrane region" description="Helical" evidence="1">
    <location>
        <begin position="309"/>
        <end position="331"/>
    </location>
</feature>
<dbReference type="AlphaFoldDB" id="Q22BZ6"/>
<reference evidence="3" key="1">
    <citation type="journal article" date="2006" name="PLoS Biol.">
        <title>Macronuclear genome sequence of the ciliate Tetrahymena thermophila, a model eukaryote.</title>
        <authorList>
            <person name="Eisen J.A."/>
            <person name="Coyne R.S."/>
            <person name="Wu M."/>
            <person name="Wu D."/>
            <person name="Thiagarajan M."/>
            <person name="Wortman J.R."/>
            <person name="Badger J.H."/>
            <person name="Ren Q."/>
            <person name="Amedeo P."/>
            <person name="Jones K.M."/>
            <person name="Tallon L.J."/>
            <person name="Delcher A.L."/>
            <person name="Salzberg S.L."/>
            <person name="Silva J.C."/>
            <person name="Haas B.J."/>
            <person name="Majoros W.H."/>
            <person name="Farzad M."/>
            <person name="Carlton J.M."/>
            <person name="Smith R.K. Jr."/>
            <person name="Garg J."/>
            <person name="Pearlman R.E."/>
            <person name="Karrer K.M."/>
            <person name="Sun L."/>
            <person name="Manning G."/>
            <person name="Elde N.C."/>
            <person name="Turkewitz A.P."/>
            <person name="Asai D.J."/>
            <person name="Wilkes D.E."/>
            <person name="Wang Y."/>
            <person name="Cai H."/>
            <person name="Collins K."/>
            <person name="Stewart B.A."/>
            <person name="Lee S.R."/>
            <person name="Wilamowska K."/>
            <person name="Weinberg Z."/>
            <person name="Ruzzo W.L."/>
            <person name="Wloga D."/>
            <person name="Gaertig J."/>
            <person name="Frankel J."/>
            <person name="Tsao C.-C."/>
            <person name="Gorovsky M.A."/>
            <person name="Keeling P.J."/>
            <person name="Waller R.F."/>
            <person name="Patron N.J."/>
            <person name="Cherry J.M."/>
            <person name="Stover N.A."/>
            <person name="Krieger C.J."/>
            <person name="del Toro C."/>
            <person name="Ryder H.F."/>
            <person name="Williamson S.C."/>
            <person name="Barbeau R.A."/>
            <person name="Hamilton E.P."/>
            <person name="Orias E."/>
        </authorList>
    </citation>
    <scope>NUCLEOTIDE SEQUENCE [LARGE SCALE GENOMIC DNA]</scope>
    <source>
        <strain evidence="3">SB210</strain>
    </source>
</reference>
<keyword evidence="1" id="KW-0812">Transmembrane</keyword>
<proteinExistence type="predicted"/>
<organism evidence="2 3">
    <name type="scientific">Tetrahymena thermophila (strain SB210)</name>
    <dbReference type="NCBI Taxonomy" id="312017"/>
    <lineage>
        <taxon>Eukaryota</taxon>
        <taxon>Sar</taxon>
        <taxon>Alveolata</taxon>
        <taxon>Ciliophora</taxon>
        <taxon>Intramacronucleata</taxon>
        <taxon>Oligohymenophorea</taxon>
        <taxon>Hymenostomatida</taxon>
        <taxon>Tetrahymenina</taxon>
        <taxon>Tetrahymenidae</taxon>
        <taxon>Tetrahymena</taxon>
    </lineage>
</organism>